<dbReference type="SUPFAM" id="SSF55729">
    <property type="entry name" value="Acyl-CoA N-acyltransferases (Nat)"/>
    <property type="match status" value="1"/>
</dbReference>
<dbReference type="CDD" id="cd04301">
    <property type="entry name" value="NAT_SF"/>
    <property type="match status" value="1"/>
</dbReference>
<gene>
    <name evidence="4" type="ordered locus">ANT_04170</name>
</gene>
<dbReference type="PROSITE" id="PS51186">
    <property type="entry name" value="GNAT"/>
    <property type="match status" value="1"/>
</dbReference>
<evidence type="ECO:0000259" key="3">
    <source>
        <dbReference type="PROSITE" id="PS51186"/>
    </source>
</evidence>
<dbReference type="Proteomes" id="UP000008922">
    <property type="component" value="Chromosome"/>
</dbReference>
<evidence type="ECO:0000313" key="4">
    <source>
        <dbReference type="EMBL" id="BAJ62451.1"/>
    </source>
</evidence>
<dbReference type="eggNOG" id="COG0456">
    <property type="taxonomic scope" value="Bacteria"/>
</dbReference>
<dbReference type="HOGENOM" id="CLU_013985_35_1_0"/>
<evidence type="ECO:0000313" key="5">
    <source>
        <dbReference type="Proteomes" id="UP000008922"/>
    </source>
</evidence>
<dbReference type="RefSeq" id="WP_013558847.1">
    <property type="nucleotide sequence ID" value="NC_014960.1"/>
</dbReference>
<reference evidence="4 5" key="1">
    <citation type="submission" date="2010-12" db="EMBL/GenBank/DDBJ databases">
        <title>Whole genome sequence of Anaerolinea thermophila UNI-1.</title>
        <authorList>
            <person name="Narita-Yamada S."/>
            <person name="Kishi E."/>
            <person name="Watanabe Y."/>
            <person name="Takasaki K."/>
            <person name="Ankai A."/>
            <person name="Oguchi A."/>
            <person name="Fukui S."/>
            <person name="Takahashi M."/>
            <person name="Yashiro I."/>
            <person name="Hosoyama A."/>
            <person name="Sekiguchi Y."/>
            <person name="Hanada S."/>
            <person name="Fujita N."/>
        </authorList>
    </citation>
    <scope>NUCLEOTIDE SEQUENCE [LARGE SCALE GENOMIC DNA]</scope>
    <source>
        <strain evidence="5">DSM 14523 / JCM 11388 / NBRC 100420 / UNI-1</strain>
    </source>
</reference>
<name>E8N0Q6_ANATU</name>
<dbReference type="PANTHER" id="PTHR43877">
    <property type="entry name" value="AMINOALKYLPHOSPHONATE N-ACETYLTRANSFERASE-RELATED-RELATED"/>
    <property type="match status" value="1"/>
</dbReference>
<keyword evidence="5" id="KW-1185">Reference proteome</keyword>
<keyword evidence="2 4" id="KW-0012">Acyltransferase</keyword>
<proteinExistence type="predicted"/>
<keyword evidence="1 4" id="KW-0808">Transferase</keyword>
<organism evidence="4 5">
    <name type="scientific">Anaerolinea thermophila (strain DSM 14523 / JCM 11388 / NBRC 100420 / UNI-1)</name>
    <dbReference type="NCBI Taxonomy" id="926569"/>
    <lineage>
        <taxon>Bacteria</taxon>
        <taxon>Bacillati</taxon>
        <taxon>Chloroflexota</taxon>
        <taxon>Anaerolineae</taxon>
        <taxon>Anaerolineales</taxon>
        <taxon>Anaerolineaceae</taxon>
        <taxon>Anaerolinea</taxon>
    </lineage>
</organism>
<dbReference type="EC" id="2.3.1.-" evidence="4"/>
<dbReference type="Pfam" id="PF00583">
    <property type="entry name" value="Acetyltransf_1"/>
    <property type="match status" value="1"/>
</dbReference>
<evidence type="ECO:0000256" key="2">
    <source>
        <dbReference type="ARBA" id="ARBA00023315"/>
    </source>
</evidence>
<evidence type="ECO:0000256" key="1">
    <source>
        <dbReference type="ARBA" id="ARBA00022679"/>
    </source>
</evidence>
<dbReference type="InterPro" id="IPR000182">
    <property type="entry name" value="GNAT_dom"/>
</dbReference>
<protein>
    <submittedName>
        <fullName evidence="4">Acetyltransferase</fullName>
        <ecNumber evidence="4">2.3.1.-</ecNumber>
    </submittedName>
</protein>
<dbReference type="AlphaFoldDB" id="E8N0Q6"/>
<dbReference type="InParanoid" id="E8N0Q6"/>
<dbReference type="InterPro" id="IPR050832">
    <property type="entry name" value="Bact_Acetyltransf"/>
</dbReference>
<dbReference type="InterPro" id="IPR016181">
    <property type="entry name" value="Acyl_CoA_acyltransferase"/>
</dbReference>
<feature type="domain" description="N-acetyltransferase" evidence="3">
    <location>
        <begin position="3"/>
        <end position="157"/>
    </location>
</feature>
<dbReference type="STRING" id="926569.ANT_04170"/>
<dbReference type="Gene3D" id="3.40.630.30">
    <property type="match status" value="1"/>
</dbReference>
<dbReference type="GO" id="GO:0016747">
    <property type="term" value="F:acyltransferase activity, transferring groups other than amino-acyl groups"/>
    <property type="evidence" value="ECO:0007669"/>
    <property type="project" value="InterPro"/>
</dbReference>
<dbReference type="EMBL" id="AP012029">
    <property type="protein sequence ID" value="BAJ62451.1"/>
    <property type="molecule type" value="Genomic_DNA"/>
</dbReference>
<sequence>MEITIRPATHEDAPLLADWHVRMFIELLEEEGQAINPQEMLVLNAVTQQYLATRLAQDKAAAWLLLENQQPVACAAVSILPCVPAPGRLDMEYPLLHSVFTLPEHRRKGYARRLVEQALEWCRQRGFSSVDLHASRAGEPLYRALGFHPTHEMRLAL</sequence>
<dbReference type="OrthoDB" id="9768284at2"/>
<dbReference type="KEGG" id="atm:ANT_04170"/>
<accession>E8N0Q6</accession>